<evidence type="ECO:0000256" key="5">
    <source>
        <dbReference type="SAM" id="Coils"/>
    </source>
</evidence>
<dbReference type="InterPro" id="IPR011011">
    <property type="entry name" value="Znf_FYVE_PHD"/>
</dbReference>
<dbReference type="Proteomes" id="UP000244803">
    <property type="component" value="Chromosome 2"/>
</dbReference>
<dbReference type="PROSITE" id="PS50178">
    <property type="entry name" value="ZF_FYVE"/>
    <property type="match status" value="1"/>
</dbReference>
<keyword evidence="3" id="KW-0862">Zinc</keyword>
<keyword evidence="1" id="KW-0479">Metal-binding</keyword>
<dbReference type="AlphaFoldDB" id="A0A976M7G8"/>
<protein>
    <recommendedName>
        <fullName evidence="6">FYVE-type domain-containing protein</fullName>
    </recommendedName>
</protein>
<evidence type="ECO:0000256" key="2">
    <source>
        <dbReference type="ARBA" id="ARBA00022771"/>
    </source>
</evidence>
<feature type="domain" description="FYVE-type" evidence="6">
    <location>
        <begin position="1"/>
        <end position="63"/>
    </location>
</feature>
<evidence type="ECO:0000256" key="1">
    <source>
        <dbReference type="ARBA" id="ARBA00022723"/>
    </source>
</evidence>
<evidence type="ECO:0000256" key="3">
    <source>
        <dbReference type="ARBA" id="ARBA00022833"/>
    </source>
</evidence>
<dbReference type="CDD" id="cd00065">
    <property type="entry name" value="FYVE_like_SF"/>
    <property type="match status" value="1"/>
</dbReference>
<evidence type="ECO:0000259" key="6">
    <source>
        <dbReference type="PROSITE" id="PS50178"/>
    </source>
</evidence>
<feature type="coiled-coil region" evidence="5">
    <location>
        <begin position="137"/>
        <end position="209"/>
    </location>
</feature>
<dbReference type="OrthoDB" id="79871at2759"/>
<dbReference type="InterPro" id="IPR013083">
    <property type="entry name" value="Znf_RING/FYVE/PHD"/>
</dbReference>
<name>A0A976M7G8_THEOR</name>
<keyword evidence="2 4" id="KW-0863">Zinc-finger</keyword>
<dbReference type="Gene3D" id="3.30.40.10">
    <property type="entry name" value="Zinc/RING finger domain, C3HC4 (zinc finger)"/>
    <property type="match status" value="1"/>
</dbReference>
<dbReference type="SUPFAM" id="SSF57903">
    <property type="entry name" value="FYVE/PHD zinc finger"/>
    <property type="match status" value="1"/>
</dbReference>
<accession>A0A976M7G8</accession>
<evidence type="ECO:0000313" key="8">
    <source>
        <dbReference type="Proteomes" id="UP000244803"/>
    </source>
</evidence>
<organism evidence="7 8">
    <name type="scientific">Theileria orientalis</name>
    <dbReference type="NCBI Taxonomy" id="68886"/>
    <lineage>
        <taxon>Eukaryota</taxon>
        <taxon>Sar</taxon>
        <taxon>Alveolata</taxon>
        <taxon>Apicomplexa</taxon>
        <taxon>Aconoidasida</taxon>
        <taxon>Piroplasmida</taxon>
        <taxon>Theileriidae</taxon>
        <taxon>Theileria</taxon>
    </lineage>
</organism>
<dbReference type="InterPro" id="IPR017455">
    <property type="entry name" value="Znf_FYVE-rel"/>
</dbReference>
<dbReference type="EMBL" id="CP056068">
    <property type="protein sequence ID" value="UKJ90102.2"/>
    <property type="molecule type" value="Genomic_DNA"/>
</dbReference>
<keyword evidence="5" id="KW-0175">Coiled coil</keyword>
<sequence>MKDFTSCEVCGIRFGIISWKRFCAKCNRTCCRDCLTGRLKDAEGNYSDLERVKICSDCVVAESTTQSISIHEDLELTGQINRDLRLELKEKILALEKFRTFLLQISTTFGPNSDLFPSSDCVENGLDDRNCDIGELITKCQDDFENMQDKIRMMRRRYETSISNEESSRSEIDRLNREIEIISTERDSLRTALSRVDDLRHDMEDYKQHYLEVMRDYNDLLVRCRKLELLLRPNHSNRTDLSSVLNESNHQLPRNHNRLRFWLFSSCCPRFFR</sequence>
<gene>
    <name evidence="7" type="ORF">MACJ_001030</name>
</gene>
<reference evidence="7" key="1">
    <citation type="submission" date="2022-07" db="EMBL/GenBank/DDBJ databases">
        <title>Evaluation of T. orientalis genome assembly methods using nanopore sequencing and analysis of variation between genomes.</title>
        <authorList>
            <person name="Yam J."/>
            <person name="Micallef M.L."/>
            <person name="Liu M."/>
            <person name="Djordjevic S.P."/>
            <person name="Bogema D.R."/>
            <person name="Jenkins C."/>
        </authorList>
    </citation>
    <scope>NUCLEOTIDE SEQUENCE</scope>
    <source>
        <strain evidence="7">Fish Creek</strain>
    </source>
</reference>
<evidence type="ECO:0000313" key="7">
    <source>
        <dbReference type="EMBL" id="UKJ90102.2"/>
    </source>
</evidence>
<evidence type="ECO:0000256" key="4">
    <source>
        <dbReference type="PROSITE-ProRule" id="PRU00091"/>
    </source>
</evidence>
<proteinExistence type="predicted"/>
<dbReference type="GO" id="GO:0008270">
    <property type="term" value="F:zinc ion binding"/>
    <property type="evidence" value="ECO:0007669"/>
    <property type="project" value="UniProtKB-KW"/>
</dbReference>